<accession>A0A8S1QFH8</accession>
<organism evidence="2 3">
    <name type="scientific">Paramecium primaurelia</name>
    <dbReference type="NCBI Taxonomy" id="5886"/>
    <lineage>
        <taxon>Eukaryota</taxon>
        <taxon>Sar</taxon>
        <taxon>Alveolata</taxon>
        <taxon>Ciliophora</taxon>
        <taxon>Intramacronucleata</taxon>
        <taxon>Oligohymenophorea</taxon>
        <taxon>Peniculida</taxon>
        <taxon>Parameciidae</taxon>
        <taxon>Paramecium</taxon>
    </lineage>
</organism>
<name>A0A8S1QFH8_PARPR</name>
<evidence type="ECO:0000313" key="3">
    <source>
        <dbReference type="Proteomes" id="UP000688137"/>
    </source>
</evidence>
<keyword evidence="3" id="KW-1185">Reference proteome</keyword>
<dbReference type="OMA" id="VYMIEDI"/>
<sequence length="347" mass="40858">MKNLKECLSSEGGYKNTKRFKENIQDEDTLNYVIETLEDIFQSPKSQPISLVLAMRVCLLVCLAEQLTKELMDVHYDCVVHSISKNIVYMIEDIIMADLKKNERGKFYFSDQPNQSLILLGNTLIRLSLECIFVWNLWHPNNLAITQVYQRLIDKGVQFPKLHYFNAQKVKEYYLTVKESSKNGSLYRQQSQMLNEQQFDQLKNTIEKNQYNNVKLHEINEELKQIKYVNENQKQFIENFNKAYKDYLINNKLDEFNNQIQSICLEYDELSSQKKQNSAIQFCTYSTDKQSNQFSRSISSQNSQSKNESSNKQQSIEQLLHENELIQAQIQSFEIPKTNCHFKNTNI</sequence>
<evidence type="ECO:0000256" key="1">
    <source>
        <dbReference type="SAM" id="MobiDB-lite"/>
    </source>
</evidence>
<comment type="caution">
    <text evidence="2">The sequence shown here is derived from an EMBL/GenBank/DDBJ whole genome shotgun (WGS) entry which is preliminary data.</text>
</comment>
<proteinExistence type="predicted"/>
<dbReference type="Proteomes" id="UP000688137">
    <property type="component" value="Unassembled WGS sequence"/>
</dbReference>
<reference evidence="2" key="1">
    <citation type="submission" date="2021-01" db="EMBL/GenBank/DDBJ databases">
        <authorList>
            <consortium name="Genoscope - CEA"/>
            <person name="William W."/>
        </authorList>
    </citation>
    <scope>NUCLEOTIDE SEQUENCE</scope>
</reference>
<dbReference type="AlphaFoldDB" id="A0A8S1QFH8"/>
<gene>
    <name evidence="2" type="ORF">PPRIM_AZ9-3.1.T1610023</name>
</gene>
<evidence type="ECO:0000313" key="2">
    <source>
        <dbReference type="EMBL" id="CAD8114688.1"/>
    </source>
</evidence>
<dbReference type="EMBL" id="CAJJDM010000166">
    <property type="protein sequence ID" value="CAD8114688.1"/>
    <property type="molecule type" value="Genomic_DNA"/>
</dbReference>
<feature type="region of interest" description="Disordered" evidence="1">
    <location>
        <begin position="294"/>
        <end position="315"/>
    </location>
</feature>
<protein>
    <submittedName>
        <fullName evidence="2">Uncharacterized protein</fullName>
    </submittedName>
</protein>